<dbReference type="Pfam" id="PF20151">
    <property type="entry name" value="DUF6533"/>
    <property type="match status" value="1"/>
</dbReference>
<dbReference type="InterPro" id="IPR045340">
    <property type="entry name" value="DUF6533"/>
</dbReference>
<organism evidence="3 4">
    <name type="scientific">Amanita thiersii Skay4041</name>
    <dbReference type="NCBI Taxonomy" id="703135"/>
    <lineage>
        <taxon>Eukaryota</taxon>
        <taxon>Fungi</taxon>
        <taxon>Dikarya</taxon>
        <taxon>Basidiomycota</taxon>
        <taxon>Agaricomycotina</taxon>
        <taxon>Agaricomycetes</taxon>
        <taxon>Agaricomycetidae</taxon>
        <taxon>Agaricales</taxon>
        <taxon>Pluteineae</taxon>
        <taxon>Amanitaceae</taxon>
        <taxon>Amanita</taxon>
    </lineage>
</organism>
<dbReference type="AlphaFoldDB" id="A0A2A9ND98"/>
<evidence type="ECO:0000313" key="4">
    <source>
        <dbReference type="Proteomes" id="UP000242287"/>
    </source>
</evidence>
<feature type="domain" description="DUF6533" evidence="2">
    <location>
        <begin position="19"/>
        <end position="62"/>
    </location>
</feature>
<proteinExistence type="predicted"/>
<evidence type="ECO:0000256" key="1">
    <source>
        <dbReference type="SAM" id="Phobius"/>
    </source>
</evidence>
<sequence length="266" mass="30050">MSDPAVQQLRDFVFNNSLQACGLTILLYDHCLILEQEIRYIWRPRFSLVTALYIIAKYLGFVNVCLTSISLLAPSMIDSLHCRVFQAMNIYIEVIGMAAAGAILALKAWAVWERNKAVGIGLLLTYTFLLGSALIATTLWFIIAPSTPLTRTRISCPQDIKSIYAVSYWLMCLLLETIVTCLLLVKGARSYKYRNMMQFFDVIYTDGLLYYLYMSSLGITAVILTKVVYPKFLVSLGLPLRTIGFSLVTRSVLRTRERALQPPCII</sequence>
<accession>A0A2A9ND98</accession>
<keyword evidence="1" id="KW-0472">Membrane</keyword>
<protein>
    <recommendedName>
        <fullName evidence="2">DUF6533 domain-containing protein</fullName>
    </recommendedName>
</protein>
<feature type="transmembrane region" description="Helical" evidence="1">
    <location>
        <begin position="208"/>
        <end position="229"/>
    </location>
</feature>
<dbReference type="OrthoDB" id="2686513at2759"/>
<dbReference type="EMBL" id="KZ302311">
    <property type="protein sequence ID" value="PFH45690.1"/>
    <property type="molecule type" value="Genomic_DNA"/>
</dbReference>
<feature type="transmembrane region" description="Helical" evidence="1">
    <location>
        <begin position="163"/>
        <end position="187"/>
    </location>
</feature>
<feature type="transmembrane region" description="Helical" evidence="1">
    <location>
        <begin position="46"/>
        <end position="72"/>
    </location>
</feature>
<name>A0A2A9ND98_9AGAR</name>
<keyword evidence="1" id="KW-0812">Transmembrane</keyword>
<feature type="transmembrane region" description="Helical" evidence="1">
    <location>
        <begin position="84"/>
        <end position="106"/>
    </location>
</feature>
<dbReference type="Proteomes" id="UP000242287">
    <property type="component" value="Unassembled WGS sequence"/>
</dbReference>
<evidence type="ECO:0000313" key="3">
    <source>
        <dbReference type="EMBL" id="PFH45690.1"/>
    </source>
</evidence>
<reference evidence="3 4" key="1">
    <citation type="submission" date="2014-02" db="EMBL/GenBank/DDBJ databases">
        <title>Transposable element dynamics among asymbiotic and ectomycorrhizal Amanita fungi.</title>
        <authorList>
            <consortium name="DOE Joint Genome Institute"/>
            <person name="Hess J."/>
            <person name="Skrede I."/>
            <person name="Wolfe B."/>
            <person name="LaButti K."/>
            <person name="Ohm R.A."/>
            <person name="Grigoriev I.V."/>
            <person name="Pringle A."/>
        </authorList>
    </citation>
    <scope>NUCLEOTIDE SEQUENCE [LARGE SCALE GENOMIC DNA]</scope>
    <source>
        <strain evidence="3 4">SKay4041</strain>
    </source>
</reference>
<keyword evidence="4" id="KW-1185">Reference proteome</keyword>
<evidence type="ECO:0000259" key="2">
    <source>
        <dbReference type="Pfam" id="PF20151"/>
    </source>
</evidence>
<gene>
    <name evidence="3" type="ORF">AMATHDRAFT_71230</name>
</gene>
<feature type="transmembrane region" description="Helical" evidence="1">
    <location>
        <begin position="118"/>
        <end position="143"/>
    </location>
</feature>
<keyword evidence="1" id="KW-1133">Transmembrane helix</keyword>